<proteinExistence type="predicted"/>
<sequence length="45" mass="5281">MRDRPTLAAAATSIPNSLQQQKNEKKKRRKFKFQEKKNPIPSLTR</sequence>
<name>A0A2P2KNA0_RHIMU</name>
<evidence type="ECO:0000313" key="2">
    <source>
        <dbReference type="EMBL" id="MBX07193.1"/>
    </source>
</evidence>
<dbReference type="AlphaFoldDB" id="A0A2P2KNA0"/>
<organism evidence="2">
    <name type="scientific">Rhizophora mucronata</name>
    <name type="common">Asiatic mangrove</name>
    <dbReference type="NCBI Taxonomy" id="61149"/>
    <lineage>
        <taxon>Eukaryota</taxon>
        <taxon>Viridiplantae</taxon>
        <taxon>Streptophyta</taxon>
        <taxon>Embryophyta</taxon>
        <taxon>Tracheophyta</taxon>
        <taxon>Spermatophyta</taxon>
        <taxon>Magnoliopsida</taxon>
        <taxon>eudicotyledons</taxon>
        <taxon>Gunneridae</taxon>
        <taxon>Pentapetalae</taxon>
        <taxon>rosids</taxon>
        <taxon>fabids</taxon>
        <taxon>Malpighiales</taxon>
        <taxon>Rhizophoraceae</taxon>
        <taxon>Rhizophora</taxon>
    </lineage>
</organism>
<accession>A0A2P2KNA0</accession>
<reference evidence="2" key="1">
    <citation type="submission" date="2018-02" db="EMBL/GenBank/DDBJ databases">
        <title>Rhizophora mucronata_Transcriptome.</title>
        <authorList>
            <person name="Meera S.P."/>
            <person name="Sreeshan A."/>
            <person name="Augustine A."/>
        </authorList>
    </citation>
    <scope>NUCLEOTIDE SEQUENCE</scope>
    <source>
        <tissue evidence="2">Leaf</tissue>
    </source>
</reference>
<protein>
    <submittedName>
        <fullName evidence="2">Uncharacterized protein LOC105110429</fullName>
    </submittedName>
</protein>
<evidence type="ECO:0000256" key="1">
    <source>
        <dbReference type="SAM" id="MobiDB-lite"/>
    </source>
</evidence>
<dbReference type="EMBL" id="GGEC01026709">
    <property type="protein sequence ID" value="MBX07193.1"/>
    <property type="molecule type" value="Transcribed_RNA"/>
</dbReference>
<feature type="region of interest" description="Disordered" evidence="1">
    <location>
        <begin position="1"/>
        <end position="45"/>
    </location>
</feature>